<dbReference type="Pfam" id="PF12704">
    <property type="entry name" value="MacB_PCD"/>
    <property type="match status" value="1"/>
</dbReference>
<protein>
    <recommendedName>
        <fullName evidence="12">ABC transport system permease protein</fullName>
    </recommendedName>
</protein>
<accession>A0A344TJX7</accession>
<feature type="transmembrane region" description="Helical" evidence="7">
    <location>
        <begin position="21"/>
        <end position="41"/>
    </location>
</feature>
<feature type="transmembrane region" description="Helical" evidence="7">
    <location>
        <begin position="350"/>
        <end position="374"/>
    </location>
</feature>
<dbReference type="GO" id="GO:0022857">
    <property type="term" value="F:transmembrane transporter activity"/>
    <property type="evidence" value="ECO:0007669"/>
    <property type="project" value="TreeGrafter"/>
</dbReference>
<dbReference type="Pfam" id="PF02687">
    <property type="entry name" value="FtsX"/>
    <property type="match status" value="1"/>
</dbReference>
<keyword evidence="2" id="KW-1003">Cell membrane</keyword>
<evidence type="ECO:0000256" key="6">
    <source>
        <dbReference type="ARBA" id="ARBA00038076"/>
    </source>
</evidence>
<dbReference type="InterPro" id="IPR050250">
    <property type="entry name" value="Macrolide_Exporter_MacB"/>
</dbReference>
<evidence type="ECO:0000256" key="3">
    <source>
        <dbReference type="ARBA" id="ARBA00022692"/>
    </source>
</evidence>
<dbReference type="PANTHER" id="PTHR30572:SF4">
    <property type="entry name" value="ABC TRANSPORTER PERMEASE YTRF"/>
    <property type="match status" value="1"/>
</dbReference>
<dbReference type="OrthoDB" id="8769057at2"/>
<comment type="subcellular location">
    <subcellularLocation>
        <location evidence="1">Cell membrane</location>
        <topology evidence="1">Multi-pass membrane protein</topology>
    </subcellularLocation>
</comment>
<feature type="domain" description="ABC3 transporter permease C-terminal" evidence="8">
    <location>
        <begin position="276"/>
        <end position="383"/>
    </location>
</feature>
<evidence type="ECO:0008006" key="12">
    <source>
        <dbReference type="Google" id="ProtNLM"/>
    </source>
</evidence>
<evidence type="ECO:0000256" key="5">
    <source>
        <dbReference type="ARBA" id="ARBA00023136"/>
    </source>
</evidence>
<evidence type="ECO:0000256" key="7">
    <source>
        <dbReference type="SAM" id="Phobius"/>
    </source>
</evidence>
<evidence type="ECO:0000259" key="9">
    <source>
        <dbReference type="Pfam" id="PF12704"/>
    </source>
</evidence>
<proteinExistence type="inferred from homology"/>
<dbReference type="KEGG" id="run:DR864_14915"/>
<dbReference type="GO" id="GO:0005886">
    <property type="term" value="C:plasma membrane"/>
    <property type="evidence" value="ECO:0007669"/>
    <property type="project" value="UniProtKB-SubCell"/>
</dbReference>
<feature type="transmembrane region" description="Helical" evidence="7">
    <location>
        <begin position="312"/>
        <end position="338"/>
    </location>
</feature>
<dbReference type="EMBL" id="CP030850">
    <property type="protein sequence ID" value="AXE18948.1"/>
    <property type="molecule type" value="Genomic_DNA"/>
</dbReference>
<evidence type="ECO:0000313" key="10">
    <source>
        <dbReference type="EMBL" id="AXE18948.1"/>
    </source>
</evidence>
<evidence type="ECO:0000259" key="8">
    <source>
        <dbReference type="Pfam" id="PF02687"/>
    </source>
</evidence>
<keyword evidence="5 7" id="KW-0472">Membrane</keyword>
<evidence type="ECO:0000256" key="4">
    <source>
        <dbReference type="ARBA" id="ARBA00022989"/>
    </source>
</evidence>
<evidence type="ECO:0000256" key="1">
    <source>
        <dbReference type="ARBA" id="ARBA00004651"/>
    </source>
</evidence>
<dbReference type="Proteomes" id="UP000251993">
    <property type="component" value="Chromosome"/>
</dbReference>
<keyword evidence="3 7" id="KW-0812">Transmembrane</keyword>
<dbReference type="InterPro" id="IPR025857">
    <property type="entry name" value="MacB_PCD"/>
</dbReference>
<feature type="transmembrane region" description="Helical" evidence="7">
    <location>
        <begin position="263"/>
        <end position="291"/>
    </location>
</feature>
<name>A0A344TJX7_9BACT</name>
<dbReference type="InterPro" id="IPR003838">
    <property type="entry name" value="ABC3_permease_C"/>
</dbReference>
<keyword evidence="4 7" id="KW-1133">Transmembrane helix</keyword>
<dbReference type="PANTHER" id="PTHR30572">
    <property type="entry name" value="MEMBRANE COMPONENT OF TRANSPORTER-RELATED"/>
    <property type="match status" value="1"/>
</dbReference>
<evidence type="ECO:0000256" key="2">
    <source>
        <dbReference type="ARBA" id="ARBA00022475"/>
    </source>
</evidence>
<dbReference type="RefSeq" id="WP_114067729.1">
    <property type="nucleotide sequence ID" value="NZ_CP030850.1"/>
</dbReference>
<keyword evidence="11" id="KW-1185">Reference proteome</keyword>
<feature type="domain" description="MacB-like periplasmic core" evidence="9">
    <location>
        <begin position="27"/>
        <end position="226"/>
    </location>
</feature>
<sequence>MLKHLFKLIWKRKKMNSLMMFEIFFSFLILFAVWTLGIYNYRNYAQPSGLETDNVWVAFFNFNAPNDTIKAEYKELVRQQLTRYRAVHSFAFTSSNAPFTFSSMNNNVEYNKKTTMSEIMRVEPDFPKVMNMKISEGRWFNETDKAGNYRPIVITRRLKEELFGNESAIGKTLGNGDGASSNDPKMKVVGVVDYFKHKDDFQKLSSCIFQPSDRWDDTMVMKVQEGSGAELEAQISKEVARLGKDWSIEIQQMNNMKSNRNNLVLVPVLILLIVCSFLVFNVALGLFGVLFQTISRRKQEIGVRRAMGATQGAILWHFIGETAVIATFGLILGVFFAVQFPLLNVFDVEAGVYLLGILMAVISVYVLVSICAFYPSRQASVMQPATVLHEE</sequence>
<comment type="similarity">
    <text evidence="6">Belongs to the ABC-4 integral membrane protein family.</text>
</comment>
<dbReference type="AlphaFoldDB" id="A0A344TJX7"/>
<reference evidence="10 11" key="1">
    <citation type="submission" date="2018-07" db="EMBL/GenBank/DDBJ databases">
        <title>Genome sequencing of Runella.</title>
        <authorList>
            <person name="Baek M.-G."/>
            <person name="Yi H."/>
        </authorList>
    </citation>
    <scope>NUCLEOTIDE SEQUENCE [LARGE SCALE GENOMIC DNA]</scope>
    <source>
        <strain evidence="10 11">HYN0085</strain>
    </source>
</reference>
<evidence type="ECO:0000313" key="11">
    <source>
        <dbReference type="Proteomes" id="UP000251993"/>
    </source>
</evidence>
<organism evidence="10 11">
    <name type="scientific">Runella rosea</name>
    <dbReference type="NCBI Taxonomy" id="2259595"/>
    <lineage>
        <taxon>Bacteria</taxon>
        <taxon>Pseudomonadati</taxon>
        <taxon>Bacteroidota</taxon>
        <taxon>Cytophagia</taxon>
        <taxon>Cytophagales</taxon>
        <taxon>Spirosomataceae</taxon>
        <taxon>Runella</taxon>
    </lineage>
</organism>
<gene>
    <name evidence="10" type="ORF">DR864_14915</name>
</gene>